<dbReference type="RefSeq" id="XP_022404976.1">
    <property type="nucleotide sequence ID" value="XM_022549993.1"/>
</dbReference>
<gene>
    <name evidence="8" type="ORF">ASPGLDRAFT_78874</name>
</gene>
<dbReference type="GO" id="GO:0006351">
    <property type="term" value="P:DNA-templated transcription"/>
    <property type="evidence" value="ECO:0007669"/>
    <property type="project" value="InterPro"/>
</dbReference>
<dbReference type="InterPro" id="IPR007219">
    <property type="entry name" value="XnlR_reg_dom"/>
</dbReference>
<dbReference type="Pfam" id="PF04082">
    <property type="entry name" value="Fungal_trans"/>
    <property type="match status" value="1"/>
</dbReference>
<evidence type="ECO:0000256" key="1">
    <source>
        <dbReference type="ARBA" id="ARBA00022723"/>
    </source>
</evidence>
<protein>
    <recommendedName>
        <fullName evidence="7">Zn(2)-C6 fungal-type domain-containing protein</fullName>
    </recommendedName>
</protein>
<dbReference type="SUPFAM" id="SSF57701">
    <property type="entry name" value="Zn2/Cys6 DNA-binding domain"/>
    <property type="match status" value="1"/>
</dbReference>
<accession>A0A1L9VWL1</accession>
<dbReference type="GO" id="GO:0000981">
    <property type="term" value="F:DNA-binding transcription factor activity, RNA polymerase II-specific"/>
    <property type="evidence" value="ECO:0007669"/>
    <property type="project" value="InterPro"/>
</dbReference>
<dbReference type="InterPro" id="IPR052761">
    <property type="entry name" value="Fungal_Detox/Toxin_TFs"/>
</dbReference>
<feature type="compositionally biased region" description="Polar residues" evidence="6">
    <location>
        <begin position="1"/>
        <end position="14"/>
    </location>
</feature>
<evidence type="ECO:0000313" key="8">
    <source>
        <dbReference type="EMBL" id="OJJ88300.1"/>
    </source>
</evidence>
<feature type="domain" description="Zn(2)-C6 fungal-type" evidence="7">
    <location>
        <begin position="36"/>
        <end position="66"/>
    </location>
</feature>
<keyword evidence="3" id="KW-0238">DNA-binding</keyword>
<evidence type="ECO:0000256" key="3">
    <source>
        <dbReference type="ARBA" id="ARBA00023125"/>
    </source>
</evidence>
<proteinExistence type="predicted"/>
<sequence>MTTAPSTRPVSQGKSRAYASERTTIPRISNKCDLQACDSCRMRKVRCDVDQIGLACTSCRLDQVKCLAFNRKREKSAHKHLKSGEKTASALNAFLDLTARNQNLADDTAQDRESCVTNKHIPHLLYQIHAPYVGWRHMNDDQNIADAFPLNGAADTANTTQWPIKMQQPWILPHYIRELPRRLRSDDVNYLRAKGALKIPADELRNELLKCYFHCVHPHMPVLDIDDILHAIALNDGVHRVGLLLFQAVMFAGAGFISEEHLYNAGFPNRRDAQKCFFNKSVTDRISLIQSLLLMTLWYEPPGNPKDAWHWMGACLSQAHTIRLHREQVKSDMDQQRKQLRKRLWWCIYARDRLIALGMRRPALVHDDSYNIPMLTIDDFQFGSPELLRTVGCGLMPQRVDKQRFSALLFIEMVKLSLCISKVLSVQYCVASTRFGDSAATTTMLTPRKTVFEIDKFEQCDAMLKDWVTRLPTELRIERLRSKSSAFDVGSSLHIHGAVLRMVYLATIGALYRPPALFFPDLNAELRDASRRRIRQAAHETTTIASDLHQLNLTRYLPTVGVTTLLSAGATHLLEIRSKDLEVSLVGLRGFEQCMQILHRLQEIHTSADFATNLLKYAAIQTGVQVTGDEIDAPGRSTCFPALNPVQEVCRQPKILDEALNPEEFNMNLHDFVNLFNDTDGIKNEFDSLLNG</sequence>
<organism evidence="8 9">
    <name type="scientific">Aspergillus glaucus CBS 516.65</name>
    <dbReference type="NCBI Taxonomy" id="1160497"/>
    <lineage>
        <taxon>Eukaryota</taxon>
        <taxon>Fungi</taxon>
        <taxon>Dikarya</taxon>
        <taxon>Ascomycota</taxon>
        <taxon>Pezizomycotina</taxon>
        <taxon>Eurotiomycetes</taxon>
        <taxon>Eurotiomycetidae</taxon>
        <taxon>Eurotiales</taxon>
        <taxon>Aspergillaceae</taxon>
        <taxon>Aspergillus</taxon>
        <taxon>Aspergillus subgen. Aspergillus</taxon>
    </lineage>
</organism>
<dbReference type="GeneID" id="34466253"/>
<evidence type="ECO:0000256" key="4">
    <source>
        <dbReference type="ARBA" id="ARBA00023163"/>
    </source>
</evidence>
<dbReference type="GO" id="GO:0003677">
    <property type="term" value="F:DNA binding"/>
    <property type="evidence" value="ECO:0007669"/>
    <property type="project" value="UniProtKB-KW"/>
</dbReference>
<evidence type="ECO:0000256" key="5">
    <source>
        <dbReference type="ARBA" id="ARBA00023242"/>
    </source>
</evidence>
<keyword evidence="9" id="KW-1185">Reference proteome</keyword>
<evidence type="ECO:0000313" key="9">
    <source>
        <dbReference type="Proteomes" id="UP000184300"/>
    </source>
</evidence>
<name>A0A1L9VWL1_ASPGL</name>
<evidence type="ECO:0000259" key="7">
    <source>
        <dbReference type="PROSITE" id="PS50048"/>
    </source>
</evidence>
<evidence type="ECO:0000256" key="2">
    <source>
        <dbReference type="ARBA" id="ARBA00023015"/>
    </source>
</evidence>
<dbReference type="VEuPathDB" id="FungiDB:ASPGLDRAFT_78874"/>
<dbReference type="GO" id="GO:0008270">
    <property type="term" value="F:zinc ion binding"/>
    <property type="evidence" value="ECO:0007669"/>
    <property type="project" value="InterPro"/>
</dbReference>
<keyword evidence="5" id="KW-0539">Nucleus</keyword>
<dbReference type="PROSITE" id="PS00463">
    <property type="entry name" value="ZN2_CY6_FUNGAL_1"/>
    <property type="match status" value="1"/>
</dbReference>
<dbReference type="PROSITE" id="PS50048">
    <property type="entry name" value="ZN2_CY6_FUNGAL_2"/>
    <property type="match status" value="1"/>
</dbReference>
<reference evidence="9" key="1">
    <citation type="journal article" date="2017" name="Genome Biol.">
        <title>Comparative genomics reveals high biological diversity and specific adaptations in the industrially and medically important fungal genus Aspergillus.</title>
        <authorList>
            <person name="de Vries R.P."/>
            <person name="Riley R."/>
            <person name="Wiebenga A."/>
            <person name="Aguilar-Osorio G."/>
            <person name="Amillis S."/>
            <person name="Uchima C.A."/>
            <person name="Anderluh G."/>
            <person name="Asadollahi M."/>
            <person name="Askin M."/>
            <person name="Barry K."/>
            <person name="Battaglia E."/>
            <person name="Bayram O."/>
            <person name="Benocci T."/>
            <person name="Braus-Stromeyer S.A."/>
            <person name="Caldana C."/>
            <person name="Canovas D."/>
            <person name="Cerqueira G.C."/>
            <person name="Chen F."/>
            <person name="Chen W."/>
            <person name="Choi C."/>
            <person name="Clum A."/>
            <person name="Dos Santos R.A."/>
            <person name="Damasio A.R."/>
            <person name="Diallinas G."/>
            <person name="Emri T."/>
            <person name="Fekete E."/>
            <person name="Flipphi M."/>
            <person name="Freyberg S."/>
            <person name="Gallo A."/>
            <person name="Gournas C."/>
            <person name="Habgood R."/>
            <person name="Hainaut M."/>
            <person name="Harispe M.L."/>
            <person name="Henrissat B."/>
            <person name="Hilden K.S."/>
            <person name="Hope R."/>
            <person name="Hossain A."/>
            <person name="Karabika E."/>
            <person name="Karaffa L."/>
            <person name="Karanyi Z."/>
            <person name="Krasevec N."/>
            <person name="Kuo A."/>
            <person name="Kusch H."/>
            <person name="LaButti K."/>
            <person name="Lagendijk E.L."/>
            <person name="Lapidus A."/>
            <person name="Levasseur A."/>
            <person name="Lindquist E."/>
            <person name="Lipzen A."/>
            <person name="Logrieco A.F."/>
            <person name="MacCabe A."/>
            <person name="Maekelae M.R."/>
            <person name="Malavazi I."/>
            <person name="Melin P."/>
            <person name="Meyer V."/>
            <person name="Mielnichuk N."/>
            <person name="Miskei M."/>
            <person name="Molnar A.P."/>
            <person name="Mule G."/>
            <person name="Ngan C.Y."/>
            <person name="Orejas M."/>
            <person name="Orosz E."/>
            <person name="Ouedraogo J.P."/>
            <person name="Overkamp K.M."/>
            <person name="Park H.-S."/>
            <person name="Perrone G."/>
            <person name="Piumi F."/>
            <person name="Punt P.J."/>
            <person name="Ram A.F."/>
            <person name="Ramon A."/>
            <person name="Rauscher S."/>
            <person name="Record E."/>
            <person name="Riano-Pachon D.M."/>
            <person name="Robert V."/>
            <person name="Roehrig J."/>
            <person name="Ruller R."/>
            <person name="Salamov A."/>
            <person name="Salih N.S."/>
            <person name="Samson R.A."/>
            <person name="Sandor E."/>
            <person name="Sanguinetti M."/>
            <person name="Schuetze T."/>
            <person name="Sepcic K."/>
            <person name="Shelest E."/>
            <person name="Sherlock G."/>
            <person name="Sophianopoulou V."/>
            <person name="Squina F.M."/>
            <person name="Sun H."/>
            <person name="Susca A."/>
            <person name="Todd R.B."/>
            <person name="Tsang A."/>
            <person name="Unkles S.E."/>
            <person name="van de Wiele N."/>
            <person name="van Rossen-Uffink D."/>
            <person name="Oliveira J.V."/>
            <person name="Vesth T.C."/>
            <person name="Visser J."/>
            <person name="Yu J.-H."/>
            <person name="Zhou M."/>
            <person name="Andersen M.R."/>
            <person name="Archer D.B."/>
            <person name="Baker S.E."/>
            <person name="Benoit I."/>
            <person name="Brakhage A.A."/>
            <person name="Braus G.H."/>
            <person name="Fischer R."/>
            <person name="Frisvad J.C."/>
            <person name="Goldman G.H."/>
            <person name="Houbraken J."/>
            <person name="Oakley B."/>
            <person name="Pocsi I."/>
            <person name="Scazzocchio C."/>
            <person name="Seiboth B."/>
            <person name="vanKuyk P.A."/>
            <person name="Wortman J."/>
            <person name="Dyer P.S."/>
            <person name="Grigoriev I.V."/>
        </authorList>
    </citation>
    <scope>NUCLEOTIDE SEQUENCE [LARGE SCALE GENOMIC DNA]</scope>
    <source>
        <strain evidence="9">CBS 516.65</strain>
    </source>
</reference>
<dbReference type="OrthoDB" id="4451586at2759"/>
<dbReference type="EMBL" id="KV878889">
    <property type="protein sequence ID" value="OJJ88300.1"/>
    <property type="molecule type" value="Genomic_DNA"/>
</dbReference>
<dbReference type="Proteomes" id="UP000184300">
    <property type="component" value="Unassembled WGS sequence"/>
</dbReference>
<keyword evidence="2" id="KW-0805">Transcription regulation</keyword>
<dbReference type="InterPro" id="IPR036864">
    <property type="entry name" value="Zn2-C6_fun-type_DNA-bd_sf"/>
</dbReference>
<dbReference type="Pfam" id="PF00172">
    <property type="entry name" value="Zn_clus"/>
    <property type="match status" value="1"/>
</dbReference>
<dbReference type="AlphaFoldDB" id="A0A1L9VWL1"/>
<dbReference type="CDD" id="cd12148">
    <property type="entry name" value="fungal_TF_MHR"/>
    <property type="match status" value="1"/>
</dbReference>
<dbReference type="STRING" id="1160497.A0A1L9VWL1"/>
<keyword evidence="4" id="KW-0804">Transcription</keyword>
<dbReference type="PANTHER" id="PTHR47425">
    <property type="entry name" value="FARB-RELATED"/>
    <property type="match status" value="1"/>
</dbReference>
<feature type="region of interest" description="Disordered" evidence="6">
    <location>
        <begin position="1"/>
        <end position="20"/>
    </location>
</feature>
<dbReference type="PANTHER" id="PTHR47425:SF2">
    <property type="entry name" value="FARB-RELATED"/>
    <property type="match status" value="1"/>
</dbReference>
<keyword evidence="1" id="KW-0479">Metal-binding</keyword>
<dbReference type="CDD" id="cd00067">
    <property type="entry name" value="GAL4"/>
    <property type="match status" value="1"/>
</dbReference>
<dbReference type="InterPro" id="IPR001138">
    <property type="entry name" value="Zn2Cys6_DnaBD"/>
</dbReference>
<dbReference type="SMART" id="SM00906">
    <property type="entry name" value="Fungal_trans"/>
    <property type="match status" value="1"/>
</dbReference>
<evidence type="ECO:0000256" key="6">
    <source>
        <dbReference type="SAM" id="MobiDB-lite"/>
    </source>
</evidence>
<dbReference type="Gene3D" id="4.10.240.10">
    <property type="entry name" value="Zn(2)-C6 fungal-type DNA-binding domain"/>
    <property type="match status" value="1"/>
</dbReference>